<dbReference type="KEGG" id="cser:CCO03_03135"/>
<dbReference type="Gene3D" id="3.40.50.150">
    <property type="entry name" value="Vaccinia Virus protein VP39"/>
    <property type="match status" value="1"/>
</dbReference>
<evidence type="ECO:0000256" key="1">
    <source>
        <dbReference type="ARBA" id="ARBA00022603"/>
    </source>
</evidence>
<dbReference type="GO" id="GO:0032259">
    <property type="term" value="P:methylation"/>
    <property type="evidence" value="ECO:0007669"/>
    <property type="project" value="UniProtKB-KW"/>
</dbReference>
<dbReference type="SUPFAM" id="SSF53335">
    <property type="entry name" value="S-adenosyl-L-methionine-dependent methyltransferases"/>
    <property type="match status" value="1"/>
</dbReference>
<evidence type="ECO:0008006" key="5">
    <source>
        <dbReference type="Google" id="ProtNLM"/>
    </source>
</evidence>
<dbReference type="InterPro" id="IPR007213">
    <property type="entry name" value="Ppm1/Ppm2/Tcmp"/>
</dbReference>
<dbReference type="InterPro" id="IPR029063">
    <property type="entry name" value="SAM-dependent_MTases_sf"/>
</dbReference>
<reference evidence="3 4" key="1">
    <citation type="submission" date="2017-05" db="EMBL/GenBank/DDBJ databases">
        <authorList>
            <person name="Song R."/>
            <person name="Chenine A.L."/>
            <person name="Ruprecht R.M."/>
        </authorList>
    </citation>
    <scope>NUCLEOTIDE SEQUENCE [LARGE SCALE GENOMIC DNA]</scope>
    <source>
        <strain evidence="3 4">DSM 26136</strain>
    </source>
</reference>
<keyword evidence="4" id="KW-1185">Reference proteome</keyword>
<dbReference type="AlphaFoldDB" id="A0A1Y0EKJ6"/>
<organism evidence="3 4">
    <name type="scientific">Comamonas serinivorans</name>
    <dbReference type="NCBI Taxonomy" id="1082851"/>
    <lineage>
        <taxon>Bacteria</taxon>
        <taxon>Pseudomonadati</taxon>
        <taxon>Pseudomonadota</taxon>
        <taxon>Betaproteobacteria</taxon>
        <taxon>Burkholderiales</taxon>
        <taxon>Comamonadaceae</taxon>
        <taxon>Comamonas</taxon>
    </lineage>
</organism>
<evidence type="ECO:0000313" key="4">
    <source>
        <dbReference type="Proteomes" id="UP000196138"/>
    </source>
</evidence>
<dbReference type="GO" id="GO:0008168">
    <property type="term" value="F:methyltransferase activity"/>
    <property type="evidence" value="ECO:0007669"/>
    <property type="project" value="UniProtKB-KW"/>
</dbReference>
<evidence type="ECO:0000256" key="2">
    <source>
        <dbReference type="ARBA" id="ARBA00022679"/>
    </source>
</evidence>
<dbReference type="PANTHER" id="PTHR43619">
    <property type="entry name" value="S-ADENOSYL-L-METHIONINE-DEPENDENT METHYLTRANSFERASE YKTD-RELATED"/>
    <property type="match status" value="1"/>
</dbReference>
<dbReference type="InterPro" id="IPR016874">
    <property type="entry name" value="TcmP-like"/>
</dbReference>
<protein>
    <recommendedName>
        <fullName evidence="5">Methyltransferase</fullName>
    </recommendedName>
</protein>
<sequence length="279" mass="31480">MQAATTASDPIRLGTAQETMLIPLLGRALESERRHGLIRDPKAQEIVASLDYDFGKWRHASSLTACTIRTLMFDQEVRRFLAAHPEGTVVELGCGMNTRHERLHQGRARWVEADLPEVIAWRQRFFETSDRRRMVAVDLRQADWHECLALDAGPHCFVAEASLIYLPEAQALAALQTLAARWPGADLVMDSIAPWVVASQGWHDAMRHLSPGCWFQWACDDPAALAGQGLHLQQSRTLDACGPDILMRAPWPWPMLLTAMSWMGRFWLSGYRVNRFVLG</sequence>
<dbReference type="OrthoDB" id="9800233at2"/>
<accession>A0A1Y0EKJ6</accession>
<dbReference type="PANTHER" id="PTHR43619:SF2">
    <property type="entry name" value="S-ADENOSYL-L-METHIONINE-DEPENDENT METHYLTRANSFERASES SUPERFAMILY PROTEIN"/>
    <property type="match status" value="1"/>
</dbReference>
<name>A0A1Y0EKJ6_9BURK</name>
<dbReference type="RefSeq" id="WP_087277149.1">
    <property type="nucleotide sequence ID" value="NZ_CP021455.1"/>
</dbReference>
<dbReference type="Pfam" id="PF04072">
    <property type="entry name" value="LCM"/>
    <property type="match status" value="1"/>
</dbReference>
<gene>
    <name evidence="3" type="ORF">CCO03_03135</name>
</gene>
<keyword evidence="2" id="KW-0808">Transferase</keyword>
<dbReference type="EMBL" id="CP021455">
    <property type="protein sequence ID" value="ARU03812.1"/>
    <property type="molecule type" value="Genomic_DNA"/>
</dbReference>
<evidence type="ECO:0000313" key="3">
    <source>
        <dbReference type="EMBL" id="ARU03812.1"/>
    </source>
</evidence>
<proteinExistence type="predicted"/>
<dbReference type="Proteomes" id="UP000196138">
    <property type="component" value="Chromosome"/>
</dbReference>
<keyword evidence="1" id="KW-0489">Methyltransferase</keyword>
<dbReference type="PIRSF" id="PIRSF028177">
    <property type="entry name" value="Polyketide_synth_Omtfrase_TcmP"/>
    <property type="match status" value="1"/>
</dbReference>